<evidence type="ECO:0000259" key="4">
    <source>
        <dbReference type="Pfam" id="PF00884"/>
    </source>
</evidence>
<evidence type="ECO:0000313" key="6">
    <source>
        <dbReference type="Proteomes" id="UP000509458"/>
    </source>
</evidence>
<keyword evidence="3" id="KW-0472">Membrane</keyword>
<dbReference type="EMBL" id="LR812090">
    <property type="protein sequence ID" value="CAB9493669.1"/>
    <property type="molecule type" value="Genomic_DNA"/>
</dbReference>
<accession>A0A6T9Y2N2</accession>
<dbReference type="SUPFAM" id="SSF53649">
    <property type="entry name" value="Alkaline phosphatase-like"/>
    <property type="match status" value="1"/>
</dbReference>
<dbReference type="InterPro" id="IPR000917">
    <property type="entry name" value="Sulfatase_N"/>
</dbReference>
<dbReference type="Proteomes" id="UP000509458">
    <property type="component" value="Chromosome"/>
</dbReference>
<protein>
    <submittedName>
        <fullName evidence="5">Formylglycine-dependent sulfatase, family S1_19</fullName>
        <ecNumber evidence="5">3.1.6.-</ecNumber>
    </submittedName>
</protein>
<feature type="transmembrane region" description="Helical" evidence="3">
    <location>
        <begin position="15"/>
        <end position="31"/>
    </location>
</feature>
<keyword evidence="3" id="KW-1133">Transmembrane helix</keyword>
<dbReference type="PANTHER" id="PTHR42693:SF53">
    <property type="entry name" value="ENDO-4-O-SULFATASE"/>
    <property type="match status" value="1"/>
</dbReference>
<comment type="similarity">
    <text evidence="1">Belongs to the sulfatase family.</text>
</comment>
<organism evidence="5 6">
    <name type="scientific">Alteromonas macleodii</name>
    <name type="common">Pseudoalteromonas macleodii</name>
    <dbReference type="NCBI Taxonomy" id="28108"/>
    <lineage>
        <taxon>Bacteria</taxon>
        <taxon>Pseudomonadati</taxon>
        <taxon>Pseudomonadota</taxon>
        <taxon>Gammaproteobacteria</taxon>
        <taxon>Alteromonadales</taxon>
        <taxon>Alteromonadaceae</taxon>
        <taxon>Alteromonas/Salinimonas group</taxon>
        <taxon>Alteromonas</taxon>
    </lineage>
</organism>
<evidence type="ECO:0000256" key="1">
    <source>
        <dbReference type="ARBA" id="ARBA00008779"/>
    </source>
</evidence>
<evidence type="ECO:0000256" key="2">
    <source>
        <dbReference type="ARBA" id="ARBA00022801"/>
    </source>
</evidence>
<reference evidence="5 6" key="1">
    <citation type="submission" date="2020-06" db="EMBL/GenBank/DDBJ databases">
        <authorList>
            <person name="Duchaud E."/>
        </authorList>
    </citation>
    <scope>NUCLEOTIDE SEQUENCE [LARGE SCALE GENOMIC DNA]</scope>
    <source>
        <strain evidence="5">Alteromonas fortis</strain>
    </source>
</reference>
<dbReference type="Gene3D" id="3.30.1120.10">
    <property type="match status" value="1"/>
</dbReference>
<dbReference type="InterPro" id="IPR017850">
    <property type="entry name" value="Alkaline_phosphatase_core_sf"/>
</dbReference>
<evidence type="ECO:0000256" key="3">
    <source>
        <dbReference type="SAM" id="Phobius"/>
    </source>
</evidence>
<gene>
    <name evidence="5" type="ORF">ALFOR1_30594</name>
</gene>
<dbReference type="RefSeq" id="WP_232091157.1">
    <property type="nucleotide sequence ID" value="NZ_LR812090.1"/>
</dbReference>
<dbReference type="Pfam" id="PF00884">
    <property type="entry name" value="Sulfatase"/>
    <property type="match status" value="1"/>
</dbReference>
<sequence>MSNTENVGCNETDRGPWLFLSLVVFILGMFWQQATASEKRAYESVQVGSDTPPNIIVILADDLGYNDVGYTGVTDIQTPNIDALAAEGVQFTNGYVTHPYCGPSRAGLLAGIYQARFGMENNVSYFPQDKNMGLPLSVKTFPERLQEVGYRTAIFGKWHLGGAPHFQPNKRGFDYFYGFLDGGHNYMPGQVTVGGDGYSLPIMRNTQVAEFEEYLTTALSREASDFIKENRKSPFFIFMSYNAPHTPLQAPEDTIKKYAHIEDTERRVYAAMVDEMDSGIGMIIDALDRQGLRENTLILFLSDNGGVYPEDWQPTSDWADNTPFRRGKVSLLEGGIHVPFLANWKGKIAPGQVFDGLVSSLDIAATSTVLANANTADLEGVNLMPYLTGEKTGSPHKALFWRLEEAQHIWAVRTEDYKYMNQPLPGVGRSFFDMRHDPTESNNIVDSNIEAQQSLARKWNIWNKKNQNNVLQQSWEYKAEVDKFFEALHQRNLTEAKNREVYVIE</sequence>
<evidence type="ECO:0000313" key="5">
    <source>
        <dbReference type="EMBL" id="CAB9493669.1"/>
    </source>
</evidence>
<keyword evidence="3" id="KW-0812">Transmembrane</keyword>
<dbReference type="PANTHER" id="PTHR42693">
    <property type="entry name" value="ARYLSULFATASE FAMILY MEMBER"/>
    <property type="match status" value="1"/>
</dbReference>
<dbReference type="InterPro" id="IPR050738">
    <property type="entry name" value="Sulfatase"/>
</dbReference>
<keyword evidence="2 5" id="KW-0378">Hydrolase</keyword>
<dbReference type="EC" id="3.1.6.-" evidence="5"/>
<feature type="domain" description="Sulfatase N-terminal" evidence="4">
    <location>
        <begin position="53"/>
        <end position="371"/>
    </location>
</feature>
<dbReference type="GO" id="GO:0004065">
    <property type="term" value="F:arylsulfatase activity"/>
    <property type="evidence" value="ECO:0007669"/>
    <property type="project" value="TreeGrafter"/>
</dbReference>
<name>A0A6T9Y2N2_ALTMA</name>
<proteinExistence type="inferred from homology"/>
<dbReference type="Gene3D" id="3.40.720.10">
    <property type="entry name" value="Alkaline Phosphatase, subunit A"/>
    <property type="match status" value="1"/>
</dbReference>
<dbReference type="AlphaFoldDB" id="A0A6T9Y2N2"/>